<dbReference type="EC" id="1.7.1.17" evidence="6"/>
<dbReference type="PANTHER" id="PTHR43741">
    <property type="entry name" value="FMN-DEPENDENT NADH-AZOREDUCTASE 1"/>
    <property type="match status" value="1"/>
</dbReference>
<dbReference type="InterPro" id="IPR023048">
    <property type="entry name" value="NADH:quinone_OxRdtase_FMN_depd"/>
</dbReference>
<dbReference type="HAMAP" id="MF_01216">
    <property type="entry name" value="Azoreductase_type1"/>
    <property type="match status" value="1"/>
</dbReference>
<comment type="cofactor">
    <cofactor evidence="6">
        <name>FMN</name>
        <dbReference type="ChEBI" id="CHEBI:58210"/>
    </cofactor>
    <text evidence="6">Binds 1 FMN per subunit.</text>
</comment>
<dbReference type="EC" id="1.6.5.-" evidence="6"/>
<evidence type="ECO:0000313" key="9">
    <source>
        <dbReference type="Proteomes" id="UP000596063"/>
    </source>
</evidence>
<keyword evidence="1 6" id="KW-0285">Flavoprotein</keyword>
<evidence type="ECO:0000256" key="2">
    <source>
        <dbReference type="ARBA" id="ARBA00022643"/>
    </source>
</evidence>
<dbReference type="Proteomes" id="UP000596063">
    <property type="component" value="Chromosome"/>
</dbReference>
<sequence>MTQILYISSSLSGSAGQSTQLADRYIAKRQDRGDDVAIIRRDLHADPVPHLDGERFAAFTTPAAERSEAQREVAAFSDQLIDELRRADEIVIALPMYNMGVPSTFKAWIDHVARAGETFRYTANGPQGLLEDKAVTVLAARGGMYAGTPQDSQTQYVKDILGLMGLTQVDFIYAEGLNMGDEQAQPAIHDAQQQIDRRAA</sequence>
<evidence type="ECO:0000259" key="7">
    <source>
        <dbReference type="Pfam" id="PF02525"/>
    </source>
</evidence>
<dbReference type="InterPro" id="IPR050104">
    <property type="entry name" value="FMN-dep_NADH:Q_OxRdtase_AzoR1"/>
</dbReference>
<comment type="subunit">
    <text evidence="6">Homodimer.</text>
</comment>
<evidence type="ECO:0000313" key="8">
    <source>
        <dbReference type="EMBL" id="QQD18338.1"/>
    </source>
</evidence>
<keyword evidence="3 6" id="KW-0560">Oxidoreductase</keyword>
<dbReference type="SUPFAM" id="SSF52218">
    <property type="entry name" value="Flavoproteins"/>
    <property type="match status" value="1"/>
</dbReference>
<dbReference type="RefSeq" id="WP_198569835.1">
    <property type="nucleotide sequence ID" value="NZ_CP066167.1"/>
</dbReference>
<accession>A0A7T4UQM5</accession>
<dbReference type="EMBL" id="CP066167">
    <property type="protein sequence ID" value="QQD18338.1"/>
    <property type="molecule type" value="Genomic_DNA"/>
</dbReference>
<keyword evidence="4 6" id="KW-0520">NAD</keyword>
<evidence type="ECO:0000256" key="5">
    <source>
        <dbReference type="ARBA" id="ARBA00048542"/>
    </source>
</evidence>
<reference evidence="8 9" key="1">
    <citation type="submission" date="2020-12" db="EMBL/GenBank/DDBJ databases">
        <authorList>
            <person name="Shan Y."/>
        </authorList>
    </citation>
    <scope>NUCLEOTIDE SEQUENCE [LARGE SCALE GENOMIC DNA]</scope>
    <source>
        <strain evidence="9">csc3.9</strain>
    </source>
</reference>
<feature type="domain" description="Flavodoxin-like fold" evidence="7">
    <location>
        <begin position="3"/>
        <end position="197"/>
    </location>
</feature>
<comment type="catalytic activity">
    <reaction evidence="5">
        <text>N,N-dimethyl-1,4-phenylenediamine + anthranilate + 2 NAD(+) = 2-(4-dimethylaminophenyl)diazenylbenzoate + 2 NADH + 2 H(+)</text>
        <dbReference type="Rhea" id="RHEA:55872"/>
        <dbReference type="ChEBI" id="CHEBI:15378"/>
        <dbReference type="ChEBI" id="CHEBI:15783"/>
        <dbReference type="ChEBI" id="CHEBI:16567"/>
        <dbReference type="ChEBI" id="CHEBI:57540"/>
        <dbReference type="ChEBI" id="CHEBI:57945"/>
        <dbReference type="ChEBI" id="CHEBI:71579"/>
        <dbReference type="EC" id="1.7.1.17"/>
    </reaction>
    <physiologicalReaction direction="right-to-left" evidence="5">
        <dbReference type="Rhea" id="RHEA:55874"/>
    </physiologicalReaction>
</comment>
<organism evidence="8 9">
    <name type="scientific">Spongiibacter nanhainus</name>
    <dbReference type="NCBI Taxonomy" id="2794344"/>
    <lineage>
        <taxon>Bacteria</taxon>
        <taxon>Pseudomonadati</taxon>
        <taxon>Pseudomonadota</taxon>
        <taxon>Gammaproteobacteria</taxon>
        <taxon>Cellvibrionales</taxon>
        <taxon>Spongiibacteraceae</taxon>
        <taxon>Spongiibacter</taxon>
    </lineage>
</organism>
<comment type="caution">
    <text evidence="6">Lacks conserved residue(s) required for the propagation of feature annotation.</text>
</comment>
<dbReference type="GO" id="GO:0010181">
    <property type="term" value="F:FMN binding"/>
    <property type="evidence" value="ECO:0007669"/>
    <property type="project" value="UniProtKB-UniRule"/>
</dbReference>
<dbReference type="GO" id="GO:0016655">
    <property type="term" value="F:oxidoreductase activity, acting on NAD(P)H, quinone or similar compound as acceptor"/>
    <property type="evidence" value="ECO:0007669"/>
    <property type="project" value="InterPro"/>
</dbReference>
<dbReference type="InterPro" id="IPR003680">
    <property type="entry name" value="Flavodoxin_fold"/>
</dbReference>
<keyword evidence="9" id="KW-1185">Reference proteome</keyword>
<dbReference type="AlphaFoldDB" id="A0A7T4UQM5"/>
<evidence type="ECO:0000256" key="4">
    <source>
        <dbReference type="ARBA" id="ARBA00023027"/>
    </source>
</evidence>
<dbReference type="Gene3D" id="3.40.50.360">
    <property type="match status" value="1"/>
</dbReference>
<comment type="function">
    <text evidence="6">Quinone reductase that provides resistance to thiol-specific stress caused by electrophilic quinones.</text>
</comment>
<dbReference type="InterPro" id="IPR029039">
    <property type="entry name" value="Flavoprotein-like_sf"/>
</dbReference>
<dbReference type="Pfam" id="PF02525">
    <property type="entry name" value="Flavodoxin_2"/>
    <property type="match status" value="1"/>
</dbReference>
<protein>
    <recommendedName>
        <fullName evidence="6">FMN dependent NADH:quinone oxidoreductase</fullName>
        <ecNumber evidence="6">1.6.5.-</ecNumber>
    </recommendedName>
    <alternativeName>
        <fullName evidence="6">Azo-dye reductase</fullName>
    </alternativeName>
    <alternativeName>
        <fullName evidence="6">FMN-dependent NADH-azo compound oxidoreductase</fullName>
    </alternativeName>
    <alternativeName>
        <fullName evidence="6">FMN-dependent NADH-azoreductase</fullName>
        <ecNumber evidence="6">1.7.1.17</ecNumber>
    </alternativeName>
</protein>
<dbReference type="PANTHER" id="PTHR43741:SF2">
    <property type="entry name" value="FMN-DEPENDENT NADH:QUINONE OXIDOREDUCTASE"/>
    <property type="match status" value="1"/>
</dbReference>
<keyword evidence="2 6" id="KW-0288">FMN</keyword>
<proteinExistence type="inferred from homology"/>
<evidence type="ECO:0000256" key="6">
    <source>
        <dbReference type="HAMAP-Rule" id="MF_01216"/>
    </source>
</evidence>
<feature type="binding site" evidence="6">
    <location>
        <position position="10"/>
    </location>
    <ligand>
        <name>FMN</name>
        <dbReference type="ChEBI" id="CHEBI:58210"/>
    </ligand>
</feature>
<gene>
    <name evidence="6" type="primary">azoR</name>
    <name evidence="8" type="ORF">I6N98_00215</name>
</gene>
<dbReference type="GO" id="GO:0016652">
    <property type="term" value="F:oxidoreductase activity, acting on NAD(P)H as acceptor"/>
    <property type="evidence" value="ECO:0007669"/>
    <property type="project" value="UniProtKB-UniRule"/>
</dbReference>
<name>A0A7T4UQM5_9GAMM</name>
<comment type="function">
    <text evidence="6">Also exhibits azoreductase activity. Catalyzes the reductive cleavage of the azo bond in aromatic azo compounds to the corresponding amines.</text>
</comment>
<dbReference type="GO" id="GO:0009055">
    <property type="term" value="F:electron transfer activity"/>
    <property type="evidence" value="ECO:0007669"/>
    <property type="project" value="UniProtKB-UniRule"/>
</dbReference>
<evidence type="ECO:0000256" key="3">
    <source>
        <dbReference type="ARBA" id="ARBA00023002"/>
    </source>
</evidence>
<comment type="catalytic activity">
    <reaction evidence="6">
        <text>2 a quinone + NADH + H(+) = 2 a 1,4-benzosemiquinone + NAD(+)</text>
        <dbReference type="Rhea" id="RHEA:65952"/>
        <dbReference type="ChEBI" id="CHEBI:15378"/>
        <dbReference type="ChEBI" id="CHEBI:57540"/>
        <dbReference type="ChEBI" id="CHEBI:57945"/>
        <dbReference type="ChEBI" id="CHEBI:132124"/>
        <dbReference type="ChEBI" id="CHEBI:134225"/>
    </reaction>
</comment>
<evidence type="ECO:0000256" key="1">
    <source>
        <dbReference type="ARBA" id="ARBA00022630"/>
    </source>
</evidence>
<dbReference type="KEGG" id="snan:I6N98_00215"/>
<comment type="similarity">
    <text evidence="6">Belongs to the azoreductase type 1 family.</text>
</comment>